<dbReference type="Pfam" id="PF11799">
    <property type="entry name" value="IMS_C"/>
    <property type="match status" value="1"/>
</dbReference>
<keyword evidence="1" id="KW-0479">Metal-binding</keyword>
<gene>
    <name evidence="6" type="ORF">KFE25_007787</name>
</gene>
<dbReference type="Gene3D" id="2.30.30.380">
    <property type="entry name" value="Zn-finger domain of Sec23/24"/>
    <property type="match status" value="1"/>
</dbReference>
<evidence type="ECO:0000313" key="6">
    <source>
        <dbReference type="EMBL" id="KAG8469269.1"/>
    </source>
</evidence>
<dbReference type="SUPFAM" id="SSF56672">
    <property type="entry name" value="DNA/RNA polymerases"/>
    <property type="match status" value="1"/>
</dbReference>
<dbReference type="Gene3D" id="3.30.1490.100">
    <property type="entry name" value="DNA polymerase, Y-family, little finger domain"/>
    <property type="match status" value="1"/>
</dbReference>
<dbReference type="SMART" id="SM00547">
    <property type="entry name" value="ZnF_RBZ"/>
    <property type="match status" value="1"/>
</dbReference>
<proteinExistence type="predicted"/>
<dbReference type="Pfam" id="PF00817">
    <property type="entry name" value="IMS"/>
    <property type="match status" value="1"/>
</dbReference>
<dbReference type="OMA" id="WERTIVH"/>
<dbReference type="OrthoDB" id="447129at2759"/>
<feature type="domain" description="UmuC" evidence="5">
    <location>
        <begin position="19"/>
        <end position="267"/>
    </location>
</feature>
<dbReference type="SUPFAM" id="SSF100879">
    <property type="entry name" value="Lesion bypass DNA polymerase (Y-family), little finger domain"/>
    <property type="match status" value="1"/>
</dbReference>
<accession>A0A8J6CE38</accession>
<protein>
    <recommendedName>
        <fullName evidence="5">UmuC domain-containing protein</fullName>
    </recommendedName>
</protein>
<dbReference type="Gene3D" id="1.10.150.20">
    <property type="entry name" value="5' to 3' exonuclease, C-terminal subdomain"/>
    <property type="match status" value="1"/>
</dbReference>
<evidence type="ECO:0000256" key="2">
    <source>
        <dbReference type="ARBA" id="ARBA00022771"/>
    </source>
</evidence>
<dbReference type="GO" id="GO:0006281">
    <property type="term" value="P:DNA repair"/>
    <property type="evidence" value="ECO:0007669"/>
    <property type="project" value="InterPro"/>
</dbReference>
<dbReference type="InterPro" id="IPR017961">
    <property type="entry name" value="DNA_pol_Y-fam_little_finger"/>
</dbReference>
<dbReference type="InterPro" id="IPR036775">
    <property type="entry name" value="DNA_pol_Y-fam_lit_finger_sf"/>
</dbReference>
<dbReference type="InterPro" id="IPR043128">
    <property type="entry name" value="Rev_trsase/Diguanyl_cyclase"/>
</dbReference>
<keyword evidence="3" id="KW-0862">Zinc</keyword>
<feature type="region of interest" description="Disordered" evidence="4">
    <location>
        <begin position="672"/>
        <end position="710"/>
    </location>
</feature>
<keyword evidence="2" id="KW-0863">Zinc-finger</keyword>
<name>A0A8J6CE38_DIALT</name>
<reference evidence="6" key="1">
    <citation type="submission" date="2021-05" db="EMBL/GenBank/DDBJ databases">
        <title>The genome of the haptophyte Pavlova lutheri (Diacronema luteri, Pavlovales) - a model for lipid biosynthesis in eukaryotic algae.</title>
        <authorList>
            <person name="Hulatt C.J."/>
            <person name="Posewitz M.C."/>
        </authorList>
    </citation>
    <scope>NUCLEOTIDE SEQUENCE</scope>
    <source>
        <strain evidence="6">NIVA-4/92</strain>
    </source>
</reference>
<organism evidence="6 7">
    <name type="scientific">Diacronema lutheri</name>
    <name type="common">Unicellular marine alga</name>
    <name type="synonym">Monochrysis lutheri</name>
    <dbReference type="NCBI Taxonomy" id="2081491"/>
    <lineage>
        <taxon>Eukaryota</taxon>
        <taxon>Haptista</taxon>
        <taxon>Haptophyta</taxon>
        <taxon>Pavlovophyceae</taxon>
        <taxon>Pavlovales</taxon>
        <taxon>Pavlovaceae</taxon>
        <taxon>Diacronema</taxon>
    </lineage>
</organism>
<evidence type="ECO:0000256" key="3">
    <source>
        <dbReference type="ARBA" id="ARBA00022833"/>
    </source>
</evidence>
<evidence type="ECO:0000259" key="5">
    <source>
        <dbReference type="PROSITE" id="PS50173"/>
    </source>
</evidence>
<dbReference type="Gene3D" id="3.40.1170.60">
    <property type="match status" value="1"/>
</dbReference>
<dbReference type="GO" id="GO:0003684">
    <property type="term" value="F:damaged DNA binding"/>
    <property type="evidence" value="ECO:0007669"/>
    <property type="project" value="InterPro"/>
</dbReference>
<dbReference type="InterPro" id="IPR001126">
    <property type="entry name" value="UmuC"/>
</dbReference>
<dbReference type="InterPro" id="IPR001876">
    <property type="entry name" value="Znf_RanBP2"/>
</dbReference>
<dbReference type="GO" id="GO:0008270">
    <property type="term" value="F:zinc ion binding"/>
    <property type="evidence" value="ECO:0007669"/>
    <property type="project" value="UniProtKB-KW"/>
</dbReference>
<dbReference type="AlphaFoldDB" id="A0A8J6CE38"/>
<dbReference type="PANTHER" id="PTHR46404">
    <property type="entry name" value="DNA POLYMERASE IOTA"/>
    <property type="match status" value="1"/>
</dbReference>
<dbReference type="EMBL" id="JAGTXO010000003">
    <property type="protein sequence ID" value="KAG8469269.1"/>
    <property type="molecule type" value="Genomic_DNA"/>
</dbReference>
<keyword evidence="7" id="KW-1185">Reference proteome</keyword>
<dbReference type="InterPro" id="IPR043502">
    <property type="entry name" value="DNA/RNA_pol_sf"/>
</dbReference>
<dbReference type="PANTHER" id="PTHR46404:SF1">
    <property type="entry name" value="DNA POLYMERASE IOTA"/>
    <property type="match status" value="1"/>
</dbReference>
<evidence type="ECO:0000256" key="4">
    <source>
        <dbReference type="SAM" id="MobiDB-lite"/>
    </source>
</evidence>
<comment type="caution">
    <text evidence="6">The sequence shown here is derived from an EMBL/GenBank/DDBJ whole genome shotgun (WGS) entry which is preliminary data.</text>
</comment>
<dbReference type="PROSITE" id="PS50173">
    <property type="entry name" value="UMUC"/>
    <property type="match status" value="1"/>
</dbReference>
<evidence type="ECO:0000256" key="1">
    <source>
        <dbReference type="ARBA" id="ARBA00022723"/>
    </source>
</evidence>
<dbReference type="Gene3D" id="3.30.70.270">
    <property type="match status" value="1"/>
</dbReference>
<dbReference type="Proteomes" id="UP000751190">
    <property type="component" value="Unassembled WGS sequence"/>
</dbReference>
<evidence type="ECO:0000313" key="7">
    <source>
        <dbReference type="Proteomes" id="UP000751190"/>
    </source>
</evidence>
<sequence length="737" mass="76052">MESVPEERPEEWDAHHRVIVHIDVDSFYAQVEELRDPSLPGRPLAVTQKYLVVTCNYAARARGVTKLMATATALAKCPELACVNGEDLTPYRSASKAVRAALERFGPVHKLGLDEFDVDVSAAAHAARLSAVAAAGAAPSALWCGHVHTADVCTSTAEAQAGSDACHRPMDLRAACAYTDARASARDAPAAGSADELLMHGTAVARDARASVLRETGLRVSAGIAHNRLLAKLASGLHKPDGQTALPSSEGARFVEPLAVRVLPGVGSRVERALLDELGVSTVGQLRAHTIAALSRALAIAGSGGAHVSARALLEMAHGRDTSAVVPGSGAPKSVSVEDSFPRIDCWGDADALIARLARDLVGRLAEEAAESARRARTLVVTWRPIVEGGARGYATRRTSRSCALPAGATACCRALGTTGPAELAAAACALAAVAQRLLRAHLRAPFHLTLLNLAATSFQALPRSALPFSGAPPTPRDASAAACAAQRSSPPLAVAVAHMGKAELRAARTGADARFFGRPAASECACGHAVAVAVAAASAAPLCPAAGAAPRSPFTSVHSVAALDALPSIVRRAEPNASPSSFWSELRAAGAQDIDARTQARLKRTAAVTADGEAAAAPVERAAASEVQCEASPRGAQPRSRGGAWACEACTLVNEKADAPVCEACQTRRPARAGLSPDAMRSAKRRRESTPLPSSPQRAGARGKSGAYERGMGTVTIDAFLVRARVRGASRGREGG</sequence>